<accession>A0A0C2XCA6</accession>
<evidence type="ECO:0000313" key="3">
    <source>
        <dbReference type="Proteomes" id="UP000053424"/>
    </source>
</evidence>
<feature type="compositionally biased region" description="Low complexity" evidence="1">
    <location>
        <begin position="189"/>
        <end position="199"/>
    </location>
</feature>
<evidence type="ECO:0000313" key="2">
    <source>
        <dbReference type="EMBL" id="KIM35563.1"/>
    </source>
</evidence>
<reference evidence="2 3" key="1">
    <citation type="submission" date="2014-04" db="EMBL/GenBank/DDBJ databases">
        <authorList>
            <consortium name="DOE Joint Genome Institute"/>
            <person name="Kuo A."/>
            <person name="Gay G."/>
            <person name="Dore J."/>
            <person name="Kohler A."/>
            <person name="Nagy L.G."/>
            <person name="Floudas D."/>
            <person name="Copeland A."/>
            <person name="Barry K.W."/>
            <person name="Cichocki N."/>
            <person name="Veneault-Fourrey C."/>
            <person name="LaButti K."/>
            <person name="Lindquist E.A."/>
            <person name="Lipzen A."/>
            <person name="Lundell T."/>
            <person name="Morin E."/>
            <person name="Murat C."/>
            <person name="Sun H."/>
            <person name="Tunlid A."/>
            <person name="Henrissat B."/>
            <person name="Grigoriev I.V."/>
            <person name="Hibbett D.S."/>
            <person name="Martin F."/>
            <person name="Nordberg H.P."/>
            <person name="Cantor M.N."/>
            <person name="Hua S.X."/>
        </authorList>
    </citation>
    <scope>NUCLEOTIDE SEQUENCE [LARGE SCALE GENOMIC DNA]</scope>
    <source>
        <strain evidence="3">h7</strain>
    </source>
</reference>
<dbReference type="AlphaFoldDB" id="A0A0C2XCA6"/>
<gene>
    <name evidence="2" type="ORF">M413DRAFT_32420</name>
</gene>
<feature type="region of interest" description="Disordered" evidence="1">
    <location>
        <begin position="144"/>
        <end position="213"/>
    </location>
</feature>
<evidence type="ECO:0000256" key="1">
    <source>
        <dbReference type="SAM" id="MobiDB-lite"/>
    </source>
</evidence>
<reference evidence="3" key="2">
    <citation type="submission" date="2015-01" db="EMBL/GenBank/DDBJ databases">
        <title>Evolutionary Origins and Diversification of the Mycorrhizal Mutualists.</title>
        <authorList>
            <consortium name="DOE Joint Genome Institute"/>
            <consortium name="Mycorrhizal Genomics Consortium"/>
            <person name="Kohler A."/>
            <person name="Kuo A."/>
            <person name="Nagy L.G."/>
            <person name="Floudas D."/>
            <person name="Copeland A."/>
            <person name="Barry K.W."/>
            <person name="Cichocki N."/>
            <person name="Veneault-Fourrey C."/>
            <person name="LaButti K."/>
            <person name="Lindquist E.A."/>
            <person name="Lipzen A."/>
            <person name="Lundell T."/>
            <person name="Morin E."/>
            <person name="Murat C."/>
            <person name="Riley R."/>
            <person name="Ohm R."/>
            <person name="Sun H."/>
            <person name="Tunlid A."/>
            <person name="Henrissat B."/>
            <person name="Grigoriev I.V."/>
            <person name="Hibbett D.S."/>
            <person name="Martin F."/>
        </authorList>
    </citation>
    <scope>NUCLEOTIDE SEQUENCE [LARGE SCALE GENOMIC DNA]</scope>
    <source>
        <strain evidence="3">h7</strain>
    </source>
</reference>
<name>A0A0C2XCA6_HEBCY</name>
<keyword evidence="3" id="KW-1185">Reference proteome</keyword>
<feature type="region of interest" description="Disordered" evidence="1">
    <location>
        <begin position="82"/>
        <end position="113"/>
    </location>
</feature>
<dbReference type="EMBL" id="KN831818">
    <property type="protein sequence ID" value="KIM35563.1"/>
    <property type="molecule type" value="Genomic_DNA"/>
</dbReference>
<feature type="compositionally biased region" description="Polar residues" evidence="1">
    <location>
        <begin position="93"/>
        <end position="106"/>
    </location>
</feature>
<feature type="compositionally biased region" description="Low complexity" evidence="1">
    <location>
        <begin position="159"/>
        <end position="175"/>
    </location>
</feature>
<organism evidence="2 3">
    <name type="scientific">Hebeloma cylindrosporum</name>
    <dbReference type="NCBI Taxonomy" id="76867"/>
    <lineage>
        <taxon>Eukaryota</taxon>
        <taxon>Fungi</taxon>
        <taxon>Dikarya</taxon>
        <taxon>Basidiomycota</taxon>
        <taxon>Agaricomycotina</taxon>
        <taxon>Agaricomycetes</taxon>
        <taxon>Agaricomycetidae</taxon>
        <taxon>Agaricales</taxon>
        <taxon>Agaricineae</taxon>
        <taxon>Hymenogastraceae</taxon>
        <taxon>Hebeloma</taxon>
    </lineage>
</organism>
<protein>
    <submittedName>
        <fullName evidence="2">Uncharacterized protein</fullName>
    </submittedName>
</protein>
<sequence>MASLSFPTTIFENFEIHLPCSVTGTVSLSPRHNASAVLMPAANIHGLVDQRSSVDSSVQISSFEKNGHKIWRIHLSSSQELHEAGTRDLQGPTPISSQHQATSDSQYYHPIPDSYSISSNESVMDQLSWNTIHEMLSIAPTQSSFSLDNNQQSPGEPISLSAQLSASGSSDHSSSPLQYGEPVQEYQLSPSSPSVQSSPETYTSEDEDSHSPAQRTLFRCTAPNSAIPTSNARILSTEIRVMELPQTHTDALRQTAGSNSRGVTIA</sequence>
<proteinExistence type="predicted"/>
<dbReference type="OrthoDB" id="8117402at2759"/>
<dbReference type="HOGENOM" id="CLU_073881_0_0_1"/>
<dbReference type="Proteomes" id="UP000053424">
    <property type="component" value="Unassembled WGS sequence"/>
</dbReference>
<feature type="compositionally biased region" description="Polar residues" evidence="1">
    <location>
        <begin position="144"/>
        <end position="154"/>
    </location>
</feature>